<keyword evidence="2" id="KW-0812">Transmembrane</keyword>
<evidence type="ECO:0000256" key="2">
    <source>
        <dbReference type="SAM" id="Phobius"/>
    </source>
</evidence>
<feature type="transmembrane region" description="Helical" evidence="2">
    <location>
        <begin position="12"/>
        <end position="34"/>
    </location>
</feature>
<dbReference type="EMBL" id="DXBJ01000052">
    <property type="protein sequence ID" value="HIZ58419.1"/>
    <property type="molecule type" value="Genomic_DNA"/>
</dbReference>
<reference evidence="3" key="1">
    <citation type="journal article" date="2021" name="PeerJ">
        <title>Extensive microbial diversity within the chicken gut microbiome revealed by metagenomics and culture.</title>
        <authorList>
            <person name="Gilroy R."/>
            <person name="Ravi A."/>
            <person name="Getino M."/>
            <person name="Pursley I."/>
            <person name="Horton D.L."/>
            <person name="Alikhan N.F."/>
            <person name="Baker D."/>
            <person name="Gharbi K."/>
            <person name="Hall N."/>
            <person name="Watson M."/>
            <person name="Adriaenssens E.M."/>
            <person name="Foster-Nyarko E."/>
            <person name="Jarju S."/>
            <person name="Secka A."/>
            <person name="Antonio M."/>
            <person name="Oren A."/>
            <person name="Chaudhuri R.R."/>
            <person name="La Ragione R."/>
            <person name="Hildebrand F."/>
            <person name="Pallen M.J."/>
        </authorList>
    </citation>
    <scope>NUCLEOTIDE SEQUENCE</scope>
    <source>
        <strain evidence="3">ChiBcec16-3735</strain>
    </source>
</reference>
<dbReference type="AlphaFoldDB" id="A0A9D2FGP8"/>
<dbReference type="InterPro" id="IPR018770">
    <property type="entry name" value="ChloroindolylP_hydrolase"/>
</dbReference>
<keyword evidence="2" id="KW-0472">Membrane</keyword>
<sequence>MQTEHKHYFARIPIIALLILLGLAPWLAVLLFILRAIDKDAEKREQRAFEANRRYAADFRPEDTRPGADRQAGPGAPYDYGARYQAHDRPTAEQQKAKNRRQRLISWCTVLGGILLFVGVVSLPESISTLTTAAHYAGGWVGWAFEDLVANIAQIVGGGGALALSLLLKRGLRAERRLDKVVGGRDNIPLDELFAAAGLTEKEGRKALENAIDHGYFGADAYIDNRTGFLVVRGDAPIPAPPAQEEAPQPDPAGETQHQRLLRQLHEAGAALSDPALQDKAARLETVSARIFALAEADPGKEDQLRKFTSYYLPTALKLLHTYAQLDGQGVDGENITKTKQSIERSLNLLVTAFENQLDKLFQSDALDVSADIAALEGMLNLDGLSGANDFTPQ</sequence>
<evidence type="ECO:0000256" key="1">
    <source>
        <dbReference type="SAM" id="MobiDB-lite"/>
    </source>
</evidence>
<protein>
    <submittedName>
        <fullName evidence="3">5-bromo-4-chloroindolyl phosphate hydrolysis family protein</fullName>
    </submittedName>
</protein>
<accession>A0A9D2FGP8</accession>
<keyword evidence="2" id="KW-1133">Transmembrane helix</keyword>
<dbReference type="Pfam" id="PF10112">
    <property type="entry name" value="Halogen_Hydrol"/>
    <property type="match status" value="1"/>
</dbReference>
<gene>
    <name evidence="3" type="ORF">H9725_07555</name>
</gene>
<feature type="transmembrane region" description="Helical" evidence="2">
    <location>
        <begin position="104"/>
        <end position="123"/>
    </location>
</feature>
<feature type="transmembrane region" description="Helical" evidence="2">
    <location>
        <begin position="148"/>
        <end position="168"/>
    </location>
</feature>
<comment type="caution">
    <text evidence="3">The sequence shown here is derived from an EMBL/GenBank/DDBJ whole genome shotgun (WGS) entry which is preliminary data.</text>
</comment>
<proteinExistence type="predicted"/>
<organism evidence="3 4">
    <name type="scientific">Candidatus Faecalibacterium gallistercoris</name>
    <dbReference type="NCBI Taxonomy" id="2838579"/>
    <lineage>
        <taxon>Bacteria</taxon>
        <taxon>Bacillati</taxon>
        <taxon>Bacillota</taxon>
        <taxon>Clostridia</taxon>
        <taxon>Eubacteriales</taxon>
        <taxon>Oscillospiraceae</taxon>
        <taxon>Faecalibacterium</taxon>
    </lineage>
</organism>
<feature type="region of interest" description="Disordered" evidence="1">
    <location>
        <begin position="237"/>
        <end position="257"/>
    </location>
</feature>
<evidence type="ECO:0000313" key="4">
    <source>
        <dbReference type="Proteomes" id="UP000824065"/>
    </source>
</evidence>
<name>A0A9D2FGP8_9FIRM</name>
<dbReference type="Proteomes" id="UP000824065">
    <property type="component" value="Unassembled WGS sequence"/>
</dbReference>
<reference evidence="3" key="2">
    <citation type="submission" date="2021-04" db="EMBL/GenBank/DDBJ databases">
        <authorList>
            <person name="Gilroy R."/>
        </authorList>
    </citation>
    <scope>NUCLEOTIDE SEQUENCE</scope>
    <source>
        <strain evidence="3">ChiBcec16-3735</strain>
    </source>
</reference>
<evidence type="ECO:0000313" key="3">
    <source>
        <dbReference type="EMBL" id="HIZ58419.1"/>
    </source>
</evidence>